<reference evidence="1 2" key="1">
    <citation type="journal article" date="2018" name="Sci. Rep.">
        <title>Genomic signatures of local adaptation to the degree of environmental predictability in rotifers.</title>
        <authorList>
            <person name="Franch-Gras L."/>
            <person name="Hahn C."/>
            <person name="Garcia-Roger E.M."/>
            <person name="Carmona M.J."/>
            <person name="Serra M."/>
            <person name="Gomez A."/>
        </authorList>
    </citation>
    <scope>NUCLEOTIDE SEQUENCE [LARGE SCALE GENOMIC DNA]</scope>
    <source>
        <strain evidence="1">HYR1</strain>
    </source>
</reference>
<gene>
    <name evidence="1" type="ORF">BpHYR1_050258</name>
</gene>
<organism evidence="1 2">
    <name type="scientific">Brachionus plicatilis</name>
    <name type="common">Marine rotifer</name>
    <name type="synonym">Brachionus muelleri</name>
    <dbReference type="NCBI Taxonomy" id="10195"/>
    <lineage>
        <taxon>Eukaryota</taxon>
        <taxon>Metazoa</taxon>
        <taxon>Spiralia</taxon>
        <taxon>Gnathifera</taxon>
        <taxon>Rotifera</taxon>
        <taxon>Eurotatoria</taxon>
        <taxon>Monogononta</taxon>
        <taxon>Pseudotrocha</taxon>
        <taxon>Ploima</taxon>
        <taxon>Brachionidae</taxon>
        <taxon>Brachionus</taxon>
    </lineage>
</organism>
<name>A0A3M7RVL9_BRAPC</name>
<evidence type="ECO:0000313" key="2">
    <source>
        <dbReference type="Proteomes" id="UP000276133"/>
    </source>
</evidence>
<accession>A0A3M7RVL9</accession>
<protein>
    <submittedName>
        <fullName evidence="1">Uncharacterized protein</fullName>
    </submittedName>
</protein>
<dbReference type="AlphaFoldDB" id="A0A3M7RVL9"/>
<dbReference type="EMBL" id="REGN01002533">
    <property type="protein sequence ID" value="RNA27489.1"/>
    <property type="molecule type" value="Genomic_DNA"/>
</dbReference>
<proteinExistence type="predicted"/>
<keyword evidence="2" id="KW-1185">Reference proteome</keyword>
<sequence>MDYKFSLKSILNNLGIKLDPKLSYVPHLKFVKKRITVKFSTINKIKRLKLKNSENHDINFLILDASFNLFILNAAKSFFCPSGKPTELSADKKYILLLLTEDQQIQIQGMKALFMILLNNPFEFNQCLSKNSLNKYVN</sequence>
<dbReference type="OrthoDB" id="10050074at2759"/>
<evidence type="ECO:0000313" key="1">
    <source>
        <dbReference type="EMBL" id="RNA27489.1"/>
    </source>
</evidence>
<dbReference type="Proteomes" id="UP000276133">
    <property type="component" value="Unassembled WGS sequence"/>
</dbReference>
<comment type="caution">
    <text evidence="1">The sequence shown here is derived from an EMBL/GenBank/DDBJ whole genome shotgun (WGS) entry which is preliminary data.</text>
</comment>